<dbReference type="Gene3D" id="1.20.58.340">
    <property type="entry name" value="Magnesium transport protein CorA, transmembrane region"/>
    <property type="match status" value="2"/>
</dbReference>
<dbReference type="PANTHER" id="PTHR46494">
    <property type="entry name" value="CORA FAMILY METAL ION TRANSPORTER (EUROFUNG)"/>
    <property type="match status" value="1"/>
</dbReference>
<dbReference type="GO" id="GO:0015095">
    <property type="term" value="F:magnesium ion transmembrane transporter activity"/>
    <property type="evidence" value="ECO:0007669"/>
    <property type="project" value="TreeGrafter"/>
</dbReference>
<evidence type="ECO:0000256" key="8">
    <source>
        <dbReference type="ARBA" id="ARBA00023065"/>
    </source>
</evidence>
<evidence type="ECO:0000256" key="1">
    <source>
        <dbReference type="ARBA" id="ARBA00004651"/>
    </source>
</evidence>
<keyword evidence="8" id="KW-0406">Ion transport</keyword>
<evidence type="ECO:0000256" key="9">
    <source>
        <dbReference type="ARBA" id="ARBA00023136"/>
    </source>
</evidence>
<evidence type="ECO:0000256" key="11">
    <source>
        <dbReference type="ARBA" id="ARBA00045497"/>
    </source>
</evidence>
<evidence type="ECO:0000256" key="6">
    <source>
        <dbReference type="ARBA" id="ARBA00022842"/>
    </source>
</evidence>
<keyword evidence="3" id="KW-0813">Transport</keyword>
<comment type="function">
    <text evidence="11">Mediates influx of magnesium ions. Alternates between open and closed states. Activated by low cytoplasmic Mg(2+) levels. Inactive when cytoplasmic Mg(2+) levels are high.</text>
</comment>
<comment type="caution">
    <text evidence="13">The sequence shown here is derived from an EMBL/GenBank/DDBJ whole genome shotgun (WGS) entry which is preliminary data.</text>
</comment>
<evidence type="ECO:0000256" key="4">
    <source>
        <dbReference type="ARBA" id="ARBA00022475"/>
    </source>
</evidence>
<dbReference type="GO" id="GO:0050897">
    <property type="term" value="F:cobalt ion binding"/>
    <property type="evidence" value="ECO:0007669"/>
    <property type="project" value="TreeGrafter"/>
</dbReference>
<dbReference type="SUPFAM" id="SSF143865">
    <property type="entry name" value="CorA soluble domain-like"/>
    <property type="match status" value="1"/>
</dbReference>
<name>A0A3A1R616_9BACI</name>
<evidence type="ECO:0000313" key="14">
    <source>
        <dbReference type="Proteomes" id="UP000265801"/>
    </source>
</evidence>
<feature type="transmembrane region" description="Helical" evidence="12">
    <location>
        <begin position="238"/>
        <end position="257"/>
    </location>
</feature>
<dbReference type="EMBL" id="QXIR01000002">
    <property type="protein sequence ID" value="RIW38455.1"/>
    <property type="molecule type" value="Genomic_DNA"/>
</dbReference>
<comment type="subcellular location">
    <subcellularLocation>
        <location evidence="1">Cell membrane</location>
        <topology evidence="1">Multi-pass membrane protein</topology>
    </subcellularLocation>
</comment>
<keyword evidence="7 12" id="KW-1133">Transmembrane helix</keyword>
<evidence type="ECO:0000256" key="7">
    <source>
        <dbReference type="ARBA" id="ARBA00022989"/>
    </source>
</evidence>
<dbReference type="PANTHER" id="PTHR46494:SF2">
    <property type="entry name" value="MAGNESIUM TRANSPORT PROTEIN CORA"/>
    <property type="match status" value="1"/>
</dbReference>
<dbReference type="OrthoDB" id="9803416at2"/>
<dbReference type="GO" id="GO:0005886">
    <property type="term" value="C:plasma membrane"/>
    <property type="evidence" value="ECO:0007669"/>
    <property type="project" value="UniProtKB-SubCell"/>
</dbReference>
<keyword evidence="4" id="KW-1003">Cell membrane</keyword>
<comment type="similarity">
    <text evidence="2">Belongs to the CorA metal ion transporter (MIT) (TC 1.A.35) family.</text>
</comment>
<dbReference type="Proteomes" id="UP000265801">
    <property type="component" value="Unassembled WGS sequence"/>
</dbReference>
<gene>
    <name evidence="13" type="ORF">D3H55_02660</name>
</gene>
<dbReference type="FunFam" id="1.20.58.340:FF:000004">
    <property type="entry name" value="Magnesium transport protein CorA"/>
    <property type="match status" value="1"/>
</dbReference>
<evidence type="ECO:0000313" key="13">
    <source>
        <dbReference type="EMBL" id="RIW38455.1"/>
    </source>
</evidence>
<dbReference type="GO" id="GO:0000287">
    <property type="term" value="F:magnesium ion binding"/>
    <property type="evidence" value="ECO:0007669"/>
    <property type="project" value="TreeGrafter"/>
</dbReference>
<dbReference type="InterPro" id="IPR045863">
    <property type="entry name" value="CorA_TM1_TM2"/>
</dbReference>
<organism evidence="13 14">
    <name type="scientific">Bacillus salacetis</name>
    <dbReference type="NCBI Taxonomy" id="2315464"/>
    <lineage>
        <taxon>Bacteria</taxon>
        <taxon>Bacillati</taxon>
        <taxon>Bacillota</taxon>
        <taxon>Bacilli</taxon>
        <taxon>Bacillales</taxon>
        <taxon>Bacillaceae</taxon>
        <taxon>Bacillus</taxon>
    </lineage>
</organism>
<evidence type="ECO:0000256" key="12">
    <source>
        <dbReference type="SAM" id="Phobius"/>
    </source>
</evidence>
<dbReference type="InterPro" id="IPR045861">
    <property type="entry name" value="CorA_cytoplasmic_dom"/>
</dbReference>
<dbReference type="GO" id="GO:0015087">
    <property type="term" value="F:cobalt ion transmembrane transporter activity"/>
    <property type="evidence" value="ECO:0007669"/>
    <property type="project" value="TreeGrafter"/>
</dbReference>
<proteinExistence type="inferred from homology"/>
<evidence type="ECO:0000256" key="2">
    <source>
        <dbReference type="ARBA" id="ARBA00009765"/>
    </source>
</evidence>
<evidence type="ECO:0000256" key="3">
    <source>
        <dbReference type="ARBA" id="ARBA00022448"/>
    </source>
</evidence>
<protein>
    <recommendedName>
        <fullName evidence="15">Magnesium transporter CorA</fullName>
    </recommendedName>
</protein>
<dbReference type="InterPro" id="IPR002523">
    <property type="entry name" value="MgTranspt_CorA/ZnTranspt_ZntB"/>
</dbReference>
<evidence type="ECO:0008006" key="15">
    <source>
        <dbReference type="Google" id="ProtNLM"/>
    </source>
</evidence>
<dbReference type="Pfam" id="PF01544">
    <property type="entry name" value="CorA"/>
    <property type="match status" value="1"/>
</dbReference>
<evidence type="ECO:0000256" key="10">
    <source>
        <dbReference type="ARBA" id="ARBA00034269"/>
    </source>
</evidence>
<keyword evidence="6" id="KW-0460">Magnesium</keyword>
<comment type="catalytic activity">
    <reaction evidence="10">
        <text>Mg(2+)(in) = Mg(2+)(out)</text>
        <dbReference type="Rhea" id="RHEA:29827"/>
        <dbReference type="ChEBI" id="CHEBI:18420"/>
    </reaction>
</comment>
<keyword evidence="5 12" id="KW-0812">Transmembrane</keyword>
<dbReference type="RefSeq" id="WP_119545353.1">
    <property type="nucleotide sequence ID" value="NZ_QXIR01000002.1"/>
</dbReference>
<keyword evidence="14" id="KW-1185">Reference proteome</keyword>
<dbReference type="AlphaFoldDB" id="A0A3A1R616"/>
<feature type="transmembrane region" description="Helical" evidence="12">
    <location>
        <begin position="269"/>
        <end position="289"/>
    </location>
</feature>
<reference evidence="13 14" key="1">
    <citation type="submission" date="2018-09" db="EMBL/GenBank/DDBJ databases">
        <title>Bacillus saliacetes sp. nov., isolated from Thai shrimp paste (Ka-pi).</title>
        <authorList>
            <person name="Daroonpunt R."/>
            <person name="Tanasupawat S."/>
            <person name="Yiamsombut S."/>
        </authorList>
    </citation>
    <scope>NUCLEOTIDE SEQUENCE [LARGE SCALE GENOMIC DNA]</scope>
    <source>
        <strain evidence="13 14">SKP7-4</strain>
    </source>
</reference>
<sequence>MSDNERGWKWTRVDSADDQEFQVNLSDKLKQHDWFANYGAQSDHFTLSDEDKNGNLTLIGSLPLSINYELQTNDVHFIIRKEKLLTAGLTPSLFNWFHFEEFENRMLQLKSPIEGFLFLLNEVLDRYTIDLYPSFKHIKMIHQKIEQDKTSEHLSQLIDFRHKLIRWENILMPYEEFLLTLKAAMGENAAKLLEYEKVHARIQKIFKLIQHYNGTINKLMNLDDTLVEYRGNEIMKTLTVFTVLTTPITALGALWGMNFKYMPELNEHYGYPLALSLIFISSAAIFFWLNKKGWTRNILKGKKGRDRKN</sequence>
<dbReference type="SUPFAM" id="SSF144083">
    <property type="entry name" value="Magnesium transport protein CorA, transmembrane region"/>
    <property type="match status" value="1"/>
</dbReference>
<keyword evidence="9 12" id="KW-0472">Membrane</keyword>
<evidence type="ECO:0000256" key="5">
    <source>
        <dbReference type="ARBA" id="ARBA00022692"/>
    </source>
</evidence>
<accession>A0A3A1R616</accession>